<feature type="domain" description="Multidrug resistance protein MdtA-like barrel-sandwich hybrid" evidence="4">
    <location>
        <begin position="46"/>
        <end position="225"/>
    </location>
</feature>
<dbReference type="InterPro" id="IPR058625">
    <property type="entry name" value="MdtA-like_BSH"/>
</dbReference>
<dbReference type="Gene3D" id="2.40.30.170">
    <property type="match status" value="1"/>
</dbReference>
<evidence type="ECO:0000256" key="3">
    <source>
        <dbReference type="SAM" id="Phobius"/>
    </source>
</evidence>
<proteinExistence type="inferred from homology"/>
<dbReference type="PANTHER" id="PTHR30367">
    <property type="entry name" value="P-HYDROXYBENZOIC ACID EFFLUX PUMP SUBUNIT AAEA-RELATED"/>
    <property type="match status" value="1"/>
</dbReference>
<reference evidence="6" key="1">
    <citation type="journal article" date="2019" name="Int. J. Syst. Evol. Microbiol.">
        <title>The Global Catalogue of Microorganisms (GCM) 10K type strain sequencing project: providing services to taxonomists for standard genome sequencing and annotation.</title>
        <authorList>
            <consortium name="The Broad Institute Genomics Platform"/>
            <consortium name="The Broad Institute Genome Sequencing Center for Infectious Disease"/>
            <person name="Wu L."/>
            <person name="Ma J."/>
        </authorList>
    </citation>
    <scope>NUCLEOTIDE SEQUENCE [LARGE SCALE GENOMIC DNA]</scope>
    <source>
        <strain evidence="6">CGMCC 4.1799</strain>
    </source>
</reference>
<evidence type="ECO:0000256" key="2">
    <source>
        <dbReference type="SAM" id="Coils"/>
    </source>
</evidence>
<sequence>MAPEQSFARWIRVAIIAFVLLFIYYLLADAFLPVTPQARVLRQVTRIAPEVSGEVVAVEVANNQSVQAGDVLFRIDPEPFRLAVQKAELALEQARRENDELDAELAAARADLSAVRAAAEEASRQRKRADSLMQSGSMSSRQYDEILARYHSTTAAVASTRARIQSLEVKRGETSRDNLRLRQAKNALATAHLNLERTTVRAPGAGRISNLQLAEGDYVKAGAPALAEIGARLDIVADFREKSLRHVSEGGPAWIALDGLPGQVFPAHLASRDEGVKAGQLIADGNLTSIPTTNRWVRDAQRIRVHLTLDRALPKLPASGARATVQLAPESNPLAGVIAQGQITLMSWLHHVY</sequence>
<evidence type="ECO:0000256" key="1">
    <source>
        <dbReference type="ARBA" id="ARBA00009477"/>
    </source>
</evidence>
<evidence type="ECO:0000313" key="5">
    <source>
        <dbReference type="EMBL" id="MFC5546683.1"/>
    </source>
</evidence>
<dbReference type="PANTHER" id="PTHR30367:SF6">
    <property type="entry name" value="SECRETION PROTEIN-RELATED"/>
    <property type="match status" value="1"/>
</dbReference>
<dbReference type="RefSeq" id="WP_248158956.1">
    <property type="nucleotide sequence ID" value="NZ_JAKZAJ010000004.1"/>
</dbReference>
<dbReference type="Pfam" id="PF25917">
    <property type="entry name" value="BSH_RND"/>
    <property type="match status" value="1"/>
</dbReference>
<evidence type="ECO:0000313" key="6">
    <source>
        <dbReference type="Proteomes" id="UP001596055"/>
    </source>
</evidence>
<keyword evidence="3" id="KW-1133">Transmembrane helix</keyword>
<dbReference type="Proteomes" id="UP001596055">
    <property type="component" value="Unassembled WGS sequence"/>
</dbReference>
<comment type="similarity">
    <text evidence="1">Belongs to the membrane fusion protein (MFP) (TC 8.A.1) family.</text>
</comment>
<dbReference type="Gene3D" id="2.40.50.100">
    <property type="match status" value="1"/>
</dbReference>
<feature type="transmembrane region" description="Helical" evidence="3">
    <location>
        <begin position="7"/>
        <end position="27"/>
    </location>
</feature>
<protein>
    <submittedName>
        <fullName evidence="5">HlyD family secretion protein</fullName>
    </submittedName>
</protein>
<dbReference type="Gene3D" id="1.10.287.470">
    <property type="entry name" value="Helix hairpin bin"/>
    <property type="match status" value="1"/>
</dbReference>
<keyword evidence="2" id="KW-0175">Coiled coil</keyword>
<keyword evidence="3" id="KW-0812">Transmembrane</keyword>
<gene>
    <name evidence="5" type="ORF">ACFPQA_16575</name>
</gene>
<dbReference type="EMBL" id="JBHSNL010000006">
    <property type="protein sequence ID" value="MFC5546683.1"/>
    <property type="molecule type" value="Genomic_DNA"/>
</dbReference>
<organism evidence="5 6">
    <name type="scientific">Marinobacter koreensis</name>
    <dbReference type="NCBI Taxonomy" id="335974"/>
    <lineage>
        <taxon>Bacteria</taxon>
        <taxon>Pseudomonadati</taxon>
        <taxon>Pseudomonadota</taxon>
        <taxon>Gammaproteobacteria</taxon>
        <taxon>Pseudomonadales</taxon>
        <taxon>Marinobacteraceae</taxon>
        <taxon>Marinobacter</taxon>
    </lineage>
</organism>
<comment type="caution">
    <text evidence="5">The sequence shown here is derived from an EMBL/GenBank/DDBJ whole genome shotgun (WGS) entry which is preliminary data.</text>
</comment>
<accession>A0ABW0RT63</accession>
<dbReference type="InterPro" id="IPR050393">
    <property type="entry name" value="MFP_Efflux_Pump"/>
</dbReference>
<feature type="coiled-coil region" evidence="2">
    <location>
        <begin position="84"/>
        <end position="125"/>
    </location>
</feature>
<dbReference type="SUPFAM" id="SSF111369">
    <property type="entry name" value="HlyD-like secretion proteins"/>
    <property type="match status" value="2"/>
</dbReference>
<evidence type="ECO:0000259" key="4">
    <source>
        <dbReference type="Pfam" id="PF25917"/>
    </source>
</evidence>
<name>A0ABW0RT63_9GAMM</name>
<keyword evidence="3" id="KW-0472">Membrane</keyword>
<keyword evidence="6" id="KW-1185">Reference proteome</keyword>